<name>A0A251X9H3_9GAMM</name>
<evidence type="ECO:0000256" key="1">
    <source>
        <dbReference type="SAM" id="Phobius"/>
    </source>
</evidence>
<dbReference type="RefSeq" id="WP_086487939.1">
    <property type="nucleotide sequence ID" value="NZ_MSLT01000012.1"/>
</dbReference>
<dbReference type="Proteomes" id="UP000194798">
    <property type="component" value="Unassembled WGS sequence"/>
</dbReference>
<evidence type="ECO:0000259" key="2">
    <source>
        <dbReference type="SMART" id="SM00421"/>
    </source>
</evidence>
<dbReference type="PRINTS" id="PR00038">
    <property type="entry name" value="HTHLUXR"/>
</dbReference>
<dbReference type="SUPFAM" id="SSF46894">
    <property type="entry name" value="C-terminal effector domain of the bipartite response regulators"/>
    <property type="match status" value="1"/>
</dbReference>
<accession>A0A251X9H3</accession>
<feature type="transmembrane region" description="Helical" evidence="1">
    <location>
        <begin position="7"/>
        <end position="25"/>
    </location>
</feature>
<keyword evidence="4" id="KW-1185">Reference proteome</keyword>
<dbReference type="SMART" id="SM00421">
    <property type="entry name" value="HTH_LUXR"/>
    <property type="match status" value="1"/>
</dbReference>
<keyword evidence="1" id="KW-1133">Transmembrane helix</keyword>
<protein>
    <submittedName>
        <fullName evidence="3">Helix-turn-helix transcriptional regulator</fullName>
    </submittedName>
</protein>
<dbReference type="InterPro" id="IPR016032">
    <property type="entry name" value="Sig_transdc_resp-reg_C-effctor"/>
</dbReference>
<reference evidence="3 4" key="1">
    <citation type="submission" date="2016-12" db="EMBL/GenBank/DDBJ databases">
        <title>Thioflexothrix psekupsii D3 genome sequencing and assembly.</title>
        <authorList>
            <person name="Fomenkov A."/>
            <person name="Vincze T."/>
            <person name="Grabovich M."/>
            <person name="Anton B.P."/>
            <person name="Dubinina G."/>
            <person name="Orlova M."/>
            <person name="Belousova E."/>
            <person name="Roberts R.J."/>
        </authorList>
    </citation>
    <scope>NUCLEOTIDE SEQUENCE [LARGE SCALE GENOMIC DNA]</scope>
    <source>
        <strain evidence="3">D3</strain>
    </source>
</reference>
<organism evidence="3 4">
    <name type="scientific">Thioflexithrix psekupsensis</name>
    <dbReference type="NCBI Taxonomy" id="1570016"/>
    <lineage>
        <taxon>Bacteria</taxon>
        <taxon>Pseudomonadati</taxon>
        <taxon>Pseudomonadota</taxon>
        <taxon>Gammaproteobacteria</taxon>
        <taxon>Thiotrichales</taxon>
        <taxon>Thioflexithrix</taxon>
    </lineage>
</organism>
<keyword evidence="1" id="KW-0472">Membrane</keyword>
<dbReference type="InterPro" id="IPR000792">
    <property type="entry name" value="Tscrpt_reg_LuxR_C"/>
</dbReference>
<sequence length="167" mass="19935">MSQRKEKLFIIWLLIIVLLNFYEFYNDLSDYDHTLFHITIELVVILFSVFGIIFLMWEVWQRQREIEQLSQQLTLTRTHLDEVHQKVKQASRQYAGVIQEQFTSWELTQSEKEVAMLLLKGLSFEEIAQLRATKEKTVRQQATSIYRKSGLNGRYAFAAWFFEDFLG</sequence>
<evidence type="ECO:0000313" key="4">
    <source>
        <dbReference type="Proteomes" id="UP000194798"/>
    </source>
</evidence>
<dbReference type="OrthoDB" id="8277135at2"/>
<dbReference type="GO" id="GO:0003677">
    <property type="term" value="F:DNA binding"/>
    <property type="evidence" value="ECO:0007669"/>
    <property type="project" value="InterPro"/>
</dbReference>
<dbReference type="InterPro" id="IPR036388">
    <property type="entry name" value="WH-like_DNA-bd_sf"/>
</dbReference>
<dbReference type="EMBL" id="MSLT01000012">
    <property type="protein sequence ID" value="OUD14152.1"/>
    <property type="molecule type" value="Genomic_DNA"/>
</dbReference>
<dbReference type="AlphaFoldDB" id="A0A251X9H3"/>
<proteinExistence type="predicted"/>
<gene>
    <name evidence="3" type="ORF">TPSD3_07405</name>
</gene>
<dbReference type="Gene3D" id="1.10.10.10">
    <property type="entry name" value="Winged helix-like DNA-binding domain superfamily/Winged helix DNA-binding domain"/>
    <property type="match status" value="1"/>
</dbReference>
<keyword evidence="1" id="KW-0812">Transmembrane</keyword>
<evidence type="ECO:0000313" key="3">
    <source>
        <dbReference type="EMBL" id="OUD14152.1"/>
    </source>
</evidence>
<feature type="domain" description="HTH luxR-type" evidence="2">
    <location>
        <begin position="104"/>
        <end position="161"/>
    </location>
</feature>
<comment type="caution">
    <text evidence="3">The sequence shown here is derived from an EMBL/GenBank/DDBJ whole genome shotgun (WGS) entry which is preliminary data.</text>
</comment>
<dbReference type="GO" id="GO:0006355">
    <property type="term" value="P:regulation of DNA-templated transcription"/>
    <property type="evidence" value="ECO:0007669"/>
    <property type="project" value="InterPro"/>
</dbReference>
<feature type="transmembrane region" description="Helical" evidence="1">
    <location>
        <begin position="37"/>
        <end position="57"/>
    </location>
</feature>